<sequence>MLFYFCNGLLTDGFILREDEFVTSLRVLKEIGFKAGFLLLLKNKLIYNLEQD</sequence>
<evidence type="ECO:0000313" key="1">
    <source>
        <dbReference type="EMBL" id="EIQ13340.1"/>
    </source>
</evidence>
<name>A0A6N3R426_SHIFL</name>
<dbReference type="AlphaFoldDB" id="A0A6N3R426"/>
<protein>
    <submittedName>
        <fullName evidence="1">Uncharacterized protein</fullName>
    </submittedName>
</protein>
<gene>
    <name evidence="1" type="ORF">SFCCH060_1466</name>
</gene>
<organism evidence="1 2">
    <name type="scientific">Shigella flexneri CCH060</name>
    <dbReference type="NCBI Taxonomy" id="754091"/>
    <lineage>
        <taxon>Bacteria</taxon>
        <taxon>Pseudomonadati</taxon>
        <taxon>Pseudomonadota</taxon>
        <taxon>Gammaproteobacteria</taxon>
        <taxon>Enterobacterales</taxon>
        <taxon>Enterobacteriaceae</taxon>
        <taxon>Shigella</taxon>
    </lineage>
</organism>
<dbReference type="Proteomes" id="UP000005406">
    <property type="component" value="Unassembled WGS sequence"/>
</dbReference>
<reference evidence="1 2" key="1">
    <citation type="submission" date="2012-03" db="EMBL/GenBank/DDBJ databases">
        <authorList>
            <person name="Rasko D."/>
            <person name="Redman J."/>
            <person name="Daugherty S.C."/>
            <person name="Tallon L."/>
            <person name="Sadzewicz L."/>
            <person name="Jones K."/>
            <person name="Santana-Cruz I."/>
            <person name="Liu X."/>
        </authorList>
    </citation>
    <scope>NUCLEOTIDE SEQUENCE [LARGE SCALE GENOMIC DNA]</scope>
    <source>
        <strain evidence="1 2">CCH060</strain>
    </source>
</reference>
<proteinExistence type="predicted"/>
<evidence type="ECO:0000313" key="2">
    <source>
        <dbReference type="Proteomes" id="UP000005406"/>
    </source>
</evidence>
<accession>A0A6N3R426</accession>
<dbReference type="EMBL" id="AKMW01000036">
    <property type="protein sequence ID" value="EIQ13340.1"/>
    <property type="molecule type" value="Genomic_DNA"/>
</dbReference>
<comment type="caution">
    <text evidence="1">The sequence shown here is derived from an EMBL/GenBank/DDBJ whole genome shotgun (WGS) entry which is preliminary data.</text>
</comment>